<evidence type="ECO:0000256" key="7">
    <source>
        <dbReference type="ARBA" id="ARBA00023136"/>
    </source>
</evidence>
<feature type="transmembrane region" description="Helical" evidence="9">
    <location>
        <begin position="229"/>
        <end position="251"/>
    </location>
</feature>
<keyword evidence="6 9" id="KW-1133">Transmembrane helix</keyword>
<dbReference type="PANTHER" id="PTHR24223:SF448">
    <property type="entry name" value="FI20146P1-RELATED"/>
    <property type="match status" value="1"/>
</dbReference>
<dbReference type="CDD" id="cd18579">
    <property type="entry name" value="ABC_6TM_ABCC_D1"/>
    <property type="match status" value="1"/>
</dbReference>
<organism evidence="12 13">
    <name type="scientific">Zophobas morio</name>
    <dbReference type="NCBI Taxonomy" id="2755281"/>
    <lineage>
        <taxon>Eukaryota</taxon>
        <taxon>Metazoa</taxon>
        <taxon>Ecdysozoa</taxon>
        <taxon>Arthropoda</taxon>
        <taxon>Hexapoda</taxon>
        <taxon>Insecta</taxon>
        <taxon>Pterygota</taxon>
        <taxon>Neoptera</taxon>
        <taxon>Endopterygota</taxon>
        <taxon>Coleoptera</taxon>
        <taxon>Polyphaga</taxon>
        <taxon>Cucujiformia</taxon>
        <taxon>Tenebrionidae</taxon>
        <taxon>Zophobas</taxon>
    </lineage>
</organism>
<dbReference type="InterPro" id="IPR017871">
    <property type="entry name" value="ABC_transporter-like_CS"/>
</dbReference>
<dbReference type="InterPro" id="IPR011527">
    <property type="entry name" value="ABC1_TM_dom"/>
</dbReference>
<evidence type="ECO:0000256" key="3">
    <source>
        <dbReference type="ARBA" id="ARBA00022692"/>
    </source>
</evidence>
<dbReference type="SUPFAM" id="SSF52540">
    <property type="entry name" value="P-loop containing nucleoside triphosphate hydrolases"/>
    <property type="match status" value="2"/>
</dbReference>
<keyword evidence="5" id="KW-0067">ATP-binding</keyword>
<dbReference type="FunFam" id="3.40.50.300:FF:000163">
    <property type="entry name" value="Multidrug resistance-associated protein member 4"/>
    <property type="match status" value="1"/>
</dbReference>
<dbReference type="InterPro" id="IPR003593">
    <property type="entry name" value="AAA+_ATPase"/>
</dbReference>
<dbReference type="GO" id="GO:0005524">
    <property type="term" value="F:ATP binding"/>
    <property type="evidence" value="ECO:0007669"/>
    <property type="project" value="UniProtKB-KW"/>
</dbReference>
<keyword evidence="2" id="KW-0813">Transport</keyword>
<keyword evidence="7 9" id="KW-0472">Membrane</keyword>
<feature type="transmembrane region" description="Helical" evidence="9">
    <location>
        <begin position="739"/>
        <end position="764"/>
    </location>
</feature>
<evidence type="ECO:0000256" key="2">
    <source>
        <dbReference type="ARBA" id="ARBA00022448"/>
    </source>
</evidence>
<dbReference type="CDD" id="cd03244">
    <property type="entry name" value="ABCC_MRP_domain2"/>
    <property type="match status" value="1"/>
</dbReference>
<feature type="transmembrane region" description="Helical" evidence="9">
    <location>
        <begin position="346"/>
        <end position="370"/>
    </location>
</feature>
<feature type="domain" description="ABC transmembrane type-1" evidence="11">
    <location>
        <begin position="684"/>
        <end position="974"/>
    </location>
</feature>
<evidence type="ECO:0000259" key="10">
    <source>
        <dbReference type="PROSITE" id="PS50893"/>
    </source>
</evidence>
<protein>
    <recommendedName>
        <fullName evidence="14">Multidrug resistance-associated protein lethal(2)03659</fullName>
    </recommendedName>
</protein>
<dbReference type="PANTHER" id="PTHR24223">
    <property type="entry name" value="ATP-BINDING CASSETTE SUB-FAMILY C"/>
    <property type="match status" value="1"/>
</dbReference>
<dbReference type="GO" id="GO:0016887">
    <property type="term" value="F:ATP hydrolysis activity"/>
    <property type="evidence" value="ECO:0007669"/>
    <property type="project" value="InterPro"/>
</dbReference>
<feature type="compositionally biased region" description="Basic and acidic residues" evidence="8">
    <location>
        <begin position="620"/>
        <end position="631"/>
    </location>
</feature>
<accession>A0AA38IHE6</accession>
<name>A0AA38IHE6_9CUCU</name>
<dbReference type="InterPro" id="IPR003439">
    <property type="entry name" value="ABC_transporter-like_ATP-bd"/>
</dbReference>
<evidence type="ECO:0000256" key="4">
    <source>
        <dbReference type="ARBA" id="ARBA00022741"/>
    </source>
</evidence>
<dbReference type="Pfam" id="PF00005">
    <property type="entry name" value="ABC_tran"/>
    <property type="match status" value="2"/>
</dbReference>
<dbReference type="InterPro" id="IPR050173">
    <property type="entry name" value="ABC_transporter_C-like"/>
</dbReference>
<dbReference type="CDD" id="cd03250">
    <property type="entry name" value="ABCC_MRP_domain1"/>
    <property type="match status" value="1"/>
</dbReference>
<gene>
    <name evidence="12" type="ORF">Zmor_015767</name>
</gene>
<dbReference type="Gene3D" id="3.40.50.300">
    <property type="entry name" value="P-loop containing nucleotide triphosphate hydrolases"/>
    <property type="match status" value="2"/>
</dbReference>
<evidence type="ECO:0000256" key="5">
    <source>
        <dbReference type="ARBA" id="ARBA00022840"/>
    </source>
</evidence>
<feature type="domain" description="ABC transmembrane type-1" evidence="11">
    <location>
        <begin position="108"/>
        <end position="366"/>
    </location>
</feature>
<dbReference type="SUPFAM" id="SSF90123">
    <property type="entry name" value="ABC transporter transmembrane region"/>
    <property type="match status" value="2"/>
</dbReference>
<evidence type="ECO:0000256" key="1">
    <source>
        <dbReference type="ARBA" id="ARBA00004141"/>
    </source>
</evidence>
<feature type="transmembrane region" description="Helical" evidence="9">
    <location>
        <begin position="314"/>
        <end position="340"/>
    </location>
</feature>
<dbReference type="SMART" id="SM00382">
    <property type="entry name" value="AAA"/>
    <property type="match status" value="2"/>
</dbReference>
<evidence type="ECO:0000259" key="11">
    <source>
        <dbReference type="PROSITE" id="PS50929"/>
    </source>
</evidence>
<feature type="domain" description="ABC transporter" evidence="10">
    <location>
        <begin position="1007"/>
        <end position="1236"/>
    </location>
</feature>
<dbReference type="FunFam" id="1.20.1560.10:FF:000026">
    <property type="entry name" value="Multidrug resistance-associated protein lethal(2)03659"/>
    <property type="match status" value="1"/>
</dbReference>
<dbReference type="PROSITE" id="PS50929">
    <property type="entry name" value="ABC_TM1F"/>
    <property type="match status" value="2"/>
</dbReference>
<keyword evidence="3 9" id="KW-0812">Transmembrane</keyword>
<dbReference type="AlphaFoldDB" id="A0AA38IHE6"/>
<comment type="subcellular location">
    <subcellularLocation>
        <location evidence="1">Membrane</location>
        <topology evidence="1">Multi-pass membrane protein</topology>
    </subcellularLocation>
</comment>
<feature type="transmembrane region" description="Helical" evidence="9">
    <location>
        <begin position="916"/>
        <end position="938"/>
    </location>
</feature>
<dbReference type="GO" id="GO:0016020">
    <property type="term" value="C:membrane"/>
    <property type="evidence" value="ECO:0007669"/>
    <property type="project" value="UniProtKB-SubCell"/>
</dbReference>
<dbReference type="FunFam" id="3.40.50.300:FF:002978">
    <property type="entry name" value="Putative multidrug resistance-associated protein lethal(2)03659-like Protein"/>
    <property type="match status" value="1"/>
</dbReference>
<dbReference type="EMBL" id="JALNTZ010000004">
    <property type="protein sequence ID" value="KAJ3656717.1"/>
    <property type="molecule type" value="Genomic_DNA"/>
</dbReference>
<dbReference type="PROSITE" id="PS50893">
    <property type="entry name" value="ABC_TRANSPORTER_2"/>
    <property type="match status" value="2"/>
</dbReference>
<feature type="region of interest" description="Disordered" evidence="8">
    <location>
        <begin position="620"/>
        <end position="642"/>
    </location>
</feature>
<dbReference type="Gene3D" id="1.20.1560.10">
    <property type="entry name" value="ABC transporter type 1, transmembrane domain"/>
    <property type="match status" value="2"/>
</dbReference>
<evidence type="ECO:0000256" key="6">
    <source>
        <dbReference type="ARBA" id="ARBA00022989"/>
    </source>
</evidence>
<evidence type="ECO:0000256" key="9">
    <source>
        <dbReference type="SAM" id="Phobius"/>
    </source>
</evidence>
<proteinExistence type="predicted"/>
<dbReference type="FunFam" id="1.20.1560.10:FF:000014">
    <property type="entry name" value="Multidrug resistance-associated protein member 4"/>
    <property type="match status" value="1"/>
</dbReference>
<sequence>MDHLEKPKRKAHPRDRNSFVSNIFFLYAVRLFQKGFKRDLGEDDLYEVLKSYRSKKLGDQLELEWEKQKKKGKNLSVVRLMLNCYGVYYLYLGFVQLFMNVTEIVIRPYALGKLVAYFAPGQTDISKQDAYLYAAIVLGYNFCQCVYKHNYYLMLASFGVKVRAAFCSFMYRKALKLSPAHLGDISIGKIVTLMTKDVDTFEFFIDFGNDLWIGFVKTLVVCITLYRRIGVSALVGVGFFFLIMPIQIYLGTKVTQMKLSMCKTTDERLQSTQETLSAIRIIKMYTWEKIFDRKISEARKKEVHMTFKMSALRFFILAIGSLNSHVAFYLMVMSYIWFGNLVTAEIIYFILTTFQSLTFGLSILFPIGVYQTAELRSAITRIGQILKASELQHELPSSEIVTSPRINLKNVTVSIHSNKILKDITINIEKGLTLITGPVGSGKSFLLKTILRDYQTEEGHVTVQGTISYASQEPWLFPSSIRQNILFGEKYNEKRYNEVLKVCALIYDFELLENGDSTIVEDRGINLSKGQQARINLARAIYKESDVYLLDDSLAALDAHVSAFIFKECVLQYLKDKLVVLVSHNVKYVKDADTTVVLQNGTIKKIGKLSELDEYEIVQSEEKNEKDGSDKTDDDDDDTNEESKLLTETFTQKKVYHEEKQAGEVTAEVYKQYFKFGGGFFKLILVFSLFVAAQLFISYTDKLVSNWVNLEERIANQSLANSTNSTIDDDLNQERRYIFYMYSFMTVATTVTTFGRAVALLFFARTASLYLHKHMITTIVNASMQFFDTNFIGNILNRFSKDLITIDEYIPFAIYHVFRVRIITLIATVNPLFLIPTVIFLLILLVLRRFCLRTSRNLKRLEALTRSPVVGYLNASLEGVTTIRAFKTEKILRDEFDRHQDLYSSAYYILVSSMRAFAFTMDTLCGFYISFIVLRFLIIDNDILAGHVGLAISQAFSLTGTLQWGIRQWAEIENRMTSVERVLEYTEIKQENKQGLELESWPKQGEVKYDNVYLTYTNSNEYVLKNINFTANPREKIGIVGRTGAGKSSIISTLFRLYDVEGKISIDGTETKTLSLDYLRANISIIPQDPVLFTGSIRDNIDPTRRYTDDEIWKAIHCSHLKNLVPSLDFEIVEAGSNFSIGQRQLICLARATVQNNKIIVLDEATANMDPETDELIHQTIRENFRDCTVFTVAHKLNSILHSDRVMVLDKGEIIEFDKPGTLLQNKDGVFYKMVAKAGLV</sequence>
<evidence type="ECO:0000313" key="12">
    <source>
        <dbReference type="EMBL" id="KAJ3656717.1"/>
    </source>
</evidence>
<dbReference type="InterPro" id="IPR036640">
    <property type="entry name" value="ABC1_TM_sf"/>
</dbReference>
<feature type="transmembrane region" description="Helical" evidence="9">
    <location>
        <begin position="833"/>
        <end position="851"/>
    </location>
</feature>
<feature type="transmembrane region" description="Helical" evidence="9">
    <location>
        <begin position="77"/>
        <end position="99"/>
    </location>
</feature>
<dbReference type="PROSITE" id="PS00211">
    <property type="entry name" value="ABC_TRANSPORTER_1"/>
    <property type="match status" value="1"/>
</dbReference>
<keyword evidence="13" id="KW-1185">Reference proteome</keyword>
<evidence type="ECO:0000256" key="8">
    <source>
        <dbReference type="SAM" id="MobiDB-lite"/>
    </source>
</evidence>
<evidence type="ECO:0000313" key="13">
    <source>
        <dbReference type="Proteomes" id="UP001168821"/>
    </source>
</evidence>
<comment type="caution">
    <text evidence="12">The sequence shown here is derived from an EMBL/GenBank/DDBJ whole genome shotgun (WGS) entry which is preliminary data.</text>
</comment>
<dbReference type="InterPro" id="IPR027417">
    <property type="entry name" value="P-loop_NTPase"/>
</dbReference>
<evidence type="ECO:0008006" key="14">
    <source>
        <dbReference type="Google" id="ProtNLM"/>
    </source>
</evidence>
<dbReference type="Pfam" id="PF00664">
    <property type="entry name" value="ABC_membrane"/>
    <property type="match status" value="2"/>
</dbReference>
<feature type="transmembrane region" description="Helical" evidence="9">
    <location>
        <begin position="680"/>
        <end position="699"/>
    </location>
</feature>
<feature type="transmembrane region" description="Helical" evidence="9">
    <location>
        <begin position="944"/>
        <end position="966"/>
    </location>
</feature>
<reference evidence="12" key="1">
    <citation type="journal article" date="2023" name="G3 (Bethesda)">
        <title>Whole genome assemblies of Zophobas morio and Tenebrio molitor.</title>
        <authorList>
            <person name="Kaur S."/>
            <person name="Stinson S.A."/>
            <person name="diCenzo G.C."/>
        </authorList>
    </citation>
    <scope>NUCLEOTIDE SEQUENCE</scope>
    <source>
        <strain evidence="12">QUZm001</strain>
    </source>
</reference>
<keyword evidence="4" id="KW-0547">Nucleotide-binding</keyword>
<dbReference type="InterPro" id="IPR044746">
    <property type="entry name" value="ABCC_6TM_D1"/>
</dbReference>
<dbReference type="Proteomes" id="UP001168821">
    <property type="component" value="Unassembled WGS sequence"/>
</dbReference>
<feature type="domain" description="ABC transporter" evidence="10">
    <location>
        <begin position="406"/>
        <end position="625"/>
    </location>
</feature>
<dbReference type="GO" id="GO:0140359">
    <property type="term" value="F:ABC-type transporter activity"/>
    <property type="evidence" value="ECO:0007669"/>
    <property type="project" value="InterPro"/>
</dbReference>